<comment type="similarity">
    <text evidence="1 4">Belongs to the peptidase A1 family.</text>
</comment>
<dbReference type="GO" id="GO:0004190">
    <property type="term" value="F:aspartic-type endopeptidase activity"/>
    <property type="evidence" value="ECO:0007669"/>
    <property type="project" value="UniProtKB-KW"/>
</dbReference>
<dbReference type="Gene3D" id="2.40.70.10">
    <property type="entry name" value="Acid Proteases"/>
    <property type="match status" value="2"/>
</dbReference>
<feature type="active site" evidence="3">
    <location>
        <position position="310"/>
    </location>
</feature>
<evidence type="ECO:0000259" key="6">
    <source>
        <dbReference type="PROSITE" id="PS51767"/>
    </source>
</evidence>
<keyword evidence="2 4" id="KW-0064">Aspartyl protease</keyword>
<dbReference type="Proteomes" id="UP000623467">
    <property type="component" value="Unassembled WGS sequence"/>
</dbReference>
<dbReference type="AlphaFoldDB" id="A0A8H6ZC06"/>
<keyword evidence="4" id="KW-0378">Hydrolase</keyword>
<dbReference type="PROSITE" id="PS00141">
    <property type="entry name" value="ASP_PROTEASE"/>
    <property type="match status" value="1"/>
</dbReference>
<dbReference type="GO" id="GO:0006508">
    <property type="term" value="P:proteolysis"/>
    <property type="evidence" value="ECO:0007669"/>
    <property type="project" value="UniProtKB-KW"/>
</dbReference>
<dbReference type="PROSITE" id="PS51767">
    <property type="entry name" value="PEPTIDASE_A1"/>
    <property type="match status" value="1"/>
</dbReference>
<keyword evidence="8" id="KW-1185">Reference proteome</keyword>
<feature type="domain" description="Peptidase A1" evidence="6">
    <location>
        <begin position="119"/>
        <end position="421"/>
    </location>
</feature>
<gene>
    <name evidence="7" type="ORF">MSAN_00562500</name>
</gene>
<dbReference type="PANTHER" id="PTHR47966">
    <property type="entry name" value="BETA-SITE APP-CLEAVING ENZYME, ISOFORM A-RELATED"/>
    <property type="match status" value="1"/>
</dbReference>
<dbReference type="OrthoDB" id="15189at2759"/>
<evidence type="ECO:0000256" key="2">
    <source>
        <dbReference type="ARBA" id="ARBA00022750"/>
    </source>
</evidence>
<evidence type="ECO:0000256" key="4">
    <source>
        <dbReference type="RuleBase" id="RU000454"/>
    </source>
</evidence>
<evidence type="ECO:0000256" key="5">
    <source>
        <dbReference type="SAM" id="SignalP"/>
    </source>
</evidence>
<organism evidence="7 8">
    <name type="scientific">Mycena sanguinolenta</name>
    <dbReference type="NCBI Taxonomy" id="230812"/>
    <lineage>
        <taxon>Eukaryota</taxon>
        <taxon>Fungi</taxon>
        <taxon>Dikarya</taxon>
        <taxon>Basidiomycota</taxon>
        <taxon>Agaricomycotina</taxon>
        <taxon>Agaricomycetes</taxon>
        <taxon>Agaricomycetidae</taxon>
        <taxon>Agaricales</taxon>
        <taxon>Marasmiineae</taxon>
        <taxon>Mycenaceae</taxon>
        <taxon>Mycena</taxon>
    </lineage>
</organism>
<keyword evidence="4 7" id="KW-0645">Protease</keyword>
<dbReference type="InterPro" id="IPR001461">
    <property type="entry name" value="Aspartic_peptidase_A1"/>
</dbReference>
<comment type="caution">
    <text evidence="7">The sequence shown here is derived from an EMBL/GenBank/DDBJ whole genome shotgun (WGS) entry which is preliminary data.</text>
</comment>
<dbReference type="PANTHER" id="PTHR47966:SF51">
    <property type="entry name" value="BETA-SITE APP-CLEAVING ENZYME, ISOFORM A-RELATED"/>
    <property type="match status" value="1"/>
</dbReference>
<evidence type="ECO:0000313" key="8">
    <source>
        <dbReference type="Proteomes" id="UP000623467"/>
    </source>
</evidence>
<dbReference type="SUPFAM" id="SSF50630">
    <property type="entry name" value="Acid proteases"/>
    <property type="match status" value="1"/>
</dbReference>
<dbReference type="InterPro" id="IPR033121">
    <property type="entry name" value="PEPTIDASE_A1"/>
</dbReference>
<dbReference type="InterPro" id="IPR001969">
    <property type="entry name" value="Aspartic_peptidase_AS"/>
</dbReference>
<feature type="chain" id="PRO_5034834227" evidence="5">
    <location>
        <begin position="20"/>
        <end position="425"/>
    </location>
</feature>
<dbReference type="EMBL" id="JACAZH010000003">
    <property type="protein sequence ID" value="KAF7373521.1"/>
    <property type="molecule type" value="Genomic_DNA"/>
</dbReference>
<dbReference type="Pfam" id="PF00026">
    <property type="entry name" value="Asp"/>
    <property type="match status" value="1"/>
</dbReference>
<reference evidence="7" key="1">
    <citation type="submission" date="2020-05" db="EMBL/GenBank/DDBJ databases">
        <title>Mycena genomes resolve the evolution of fungal bioluminescence.</title>
        <authorList>
            <person name="Tsai I.J."/>
        </authorList>
    </citation>
    <scope>NUCLEOTIDE SEQUENCE</scope>
    <source>
        <strain evidence="7">160909Yilan</strain>
    </source>
</reference>
<evidence type="ECO:0000256" key="1">
    <source>
        <dbReference type="ARBA" id="ARBA00007447"/>
    </source>
</evidence>
<dbReference type="FunFam" id="2.40.70.10:FF:000008">
    <property type="entry name" value="Cathepsin D"/>
    <property type="match status" value="1"/>
</dbReference>
<proteinExistence type="inferred from homology"/>
<accession>A0A8H6ZC06</accession>
<feature type="active site" evidence="3">
    <location>
        <position position="137"/>
    </location>
</feature>
<evidence type="ECO:0000256" key="3">
    <source>
        <dbReference type="PIRSR" id="PIRSR601461-1"/>
    </source>
</evidence>
<protein>
    <submittedName>
        <fullName evidence="7">Acid protease</fullName>
    </submittedName>
</protein>
<dbReference type="CDD" id="cd05471">
    <property type="entry name" value="pepsin_like"/>
    <property type="match status" value="1"/>
</dbReference>
<dbReference type="InterPro" id="IPR021109">
    <property type="entry name" value="Peptidase_aspartic_dom_sf"/>
</dbReference>
<evidence type="ECO:0000313" key="7">
    <source>
        <dbReference type="EMBL" id="KAF7373521.1"/>
    </source>
</evidence>
<feature type="signal peptide" evidence="5">
    <location>
        <begin position="1"/>
        <end position="19"/>
    </location>
</feature>
<sequence length="425" mass="44942">MFNAAALLLAVTLAICVTASPTPQSATDLEARGTPIPLRKRTGFTLENGVFDKDKAEAAAANTINKYRQNLKNLVKNAGPGALPGGAKIMPRAVVSREVAERLERRQSEPLTDHNDELWAGTISIGTPPQYFTIDFDTGSSDLWVPDLLCATCDPSMHRYNPLASSTMKPQLGLFQIEYGDGSAVVGDIFTDTVSVAGMTATNQYFSSAEIITGNFDSAGVDGILGMAYPKLSQLDHNPFFNDLPNANKFAFYLGETASELYLGGTNMNKYTGSIEPHAVNQATGFWQITGASAKVGNSVAVSGFQTIIDSGTTLIYGPPTDVAALWAQVPGSALYDSTNGYYSFPCATPPQISFNWGGKDWAISAANINLGTTTAGSSQCVGAIVGHDIGLGAGVWLLGDSFMKNVYTVFDFGSNTVGFASLGQ</sequence>
<dbReference type="PRINTS" id="PR00792">
    <property type="entry name" value="PEPSIN"/>
</dbReference>
<name>A0A8H6ZC06_9AGAR</name>
<dbReference type="InterPro" id="IPR034164">
    <property type="entry name" value="Pepsin-like_dom"/>
</dbReference>
<keyword evidence="5" id="KW-0732">Signal</keyword>